<keyword evidence="4" id="KW-1185">Reference proteome</keyword>
<keyword evidence="2" id="KW-1133">Transmembrane helix</keyword>
<dbReference type="GeneID" id="101674915"/>
<dbReference type="PANTHER" id="PTHR12019">
    <property type="entry name" value="LAMINA-ASSOCIATED POLYPEPTIDE THYMOPOIETIN"/>
    <property type="match status" value="1"/>
</dbReference>
<reference evidence="5" key="1">
    <citation type="submission" date="2025-08" db="UniProtKB">
        <authorList>
            <consortium name="RefSeq"/>
        </authorList>
    </citation>
    <scope>IDENTIFICATION</scope>
    <source>
        <tissue evidence="5">Brain</tissue>
    </source>
</reference>
<protein>
    <submittedName>
        <fullName evidence="5">LEM domain-containing protein 1 isoform X1</fullName>
    </submittedName>
</protein>
<evidence type="ECO:0000313" key="5">
    <source>
        <dbReference type="RefSeq" id="XP_012913731.1"/>
    </source>
</evidence>
<evidence type="ECO:0000256" key="2">
    <source>
        <dbReference type="SAM" id="Phobius"/>
    </source>
</evidence>
<name>A0A8U0TEK9_MUSPF</name>
<keyword evidence="2" id="KW-0812">Transmembrane</keyword>
<organism evidence="4 5">
    <name type="scientific">Mustela putorius furo</name>
    <name type="common">European domestic ferret</name>
    <name type="synonym">Mustela furo</name>
    <dbReference type="NCBI Taxonomy" id="9669"/>
    <lineage>
        <taxon>Eukaryota</taxon>
        <taxon>Metazoa</taxon>
        <taxon>Chordata</taxon>
        <taxon>Craniata</taxon>
        <taxon>Vertebrata</taxon>
        <taxon>Euteleostomi</taxon>
        <taxon>Mammalia</taxon>
        <taxon>Eutheria</taxon>
        <taxon>Laurasiatheria</taxon>
        <taxon>Carnivora</taxon>
        <taxon>Caniformia</taxon>
        <taxon>Musteloidea</taxon>
        <taxon>Mustelidae</taxon>
        <taxon>Mustelinae</taxon>
        <taxon>Mustela</taxon>
    </lineage>
</organism>
<feature type="compositionally biased region" description="Polar residues" evidence="1">
    <location>
        <begin position="125"/>
        <end position="136"/>
    </location>
</feature>
<dbReference type="Proteomes" id="UP000000715">
    <property type="component" value="Unplaced"/>
</dbReference>
<feature type="transmembrane region" description="Helical" evidence="2">
    <location>
        <begin position="192"/>
        <end position="215"/>
    </location>
</feature>
<dbReference type="Pfam" id="PF03020">
    <property type="entry name" value="LEM"/>
    <property type="match status" value="1"/>
</dbReference>
<dbReference type="AlphaFoldDB" id="A0A8U0TEK9"/>
<keyword evidence="2" id="KW-0472">Membrane</keyword>
<feature type="region of interest" description="Disordered" evidence="1">
    <location>
        <begin position="101"/>
        <end position="136"/>
    </location>
</feature>
<dbReference type="SMART" id="SM00540">
    <property type="entry name" value="LEM"/>
    <property type="match status" value="1"/>
</dbReference>
<dbReference type="PANTHER" id="PTHR12019:SF12">
    <property type="entry name" value="LEM DOMAIN-CONTAINING PROTEIN 1"/>
    <property type="match status" value="1"/>
</dbReference>
<sequence>MIALSERDPTPPHTMVDVKCLRDYELQHELRKLGFSPGPILPSTRKVYEKKLVQLLVSPPCTPPVMNGPEGLNGAQDDDGSNELNATIILKGNIILSSEKNKEPKKLSRALAQSRSPELTPAHLPNSSSDKQRLETSITKPKALDINCLVYKHSEGIRLPKRASNPRCRGWSTRETGDCPGNRSFEYGNLEMLPVGLKLAVLGIFIIVIFVYITVERKPFFG</sequence>
<dbReference type="InterPro" id="IPR051656">
    <property type="entry name" value="LEM_domain"/>
</dbReference>
<dbReference type="InterPro" id="IPR011015">
    <property type="entry name" value="LEM/LEM-like_dom_sf"/>
</dbReference>
<dbReference type="CTD" id="93273"/>
<dbReference type="InterPro" id="IPR003887">
    <property type="entry name" value="LEM_dom"/>
</dbReference>
<feature type="domain" description="LEM" evidence="3">
    <location>
        <begin position="15"/>
        <end position="59"/>
    </location>
</feature>
<gene>
    <name evidence="5" type="primary">LEMD1</name>
</gene>
<dbReference type="OrthoDB" id="6363067at2759"/>
<evidence type="ECO:0000313" key="4">
    <source>
        <dbReference type="Proteomes" id="UP000000715"/>
    </source>
</evidence>
<accession>A0A8U0TEK9</accession>
<dbReference type="FunFam" id="1.10.720.40:FF:000001">
    <property type="entry name" value="LEM domain containing 2, isoform CRA_a"/>
    <property type="match status" value="1"/>
</dbReference>
<proteinExistence type="predicted"/>
<evidence type="ECO:0000256" key="1">
    <source>
        <dbReference type="SAM" id="MobiDB-lite"/>
    </source>
</evidence>
<evidence type="ECO:0000259" key="3">
    <source>
        <dbReference type="PROSITE" id="PS50954"/>
    </source>
</evidence>
<dbReference type="RefSeq" id="XP_012913731.1">
    <property type="nucleotide sequence ID" value="XM_013058277.2"/>
</dbReference>
<dbReference type="Gene3D" id="1.10.720.40">
    <property type="match status" value="1"/>
</dbReference>
<dbReference type="PROSITE" id="PS50954">
    <property type="entry name" value="LEM"/>
    <property type="match status" value="1"/>
</dbReference>
<dbReference type="CDD" id="cd12940">
    <property type="entry name" value="LEM_LAP2_LEMD1"/>
    <property type="match status" value="1"/>
</dbReference>
<dbReference type="SUPFAM" id="SSF63451">
    <property type="entry name" value="LEM domain"/>
    <property type="match status" value="1"/>
</dbReference>